<dbReference type="AlphaFoldDB" id="M8A800"/>
<dbReference type="GO" id="GO:0051753">
    <property type="term" value="F:mannan synthase activity"/>
    <property type="evidence" value="ECO:0007669"/>
    <property type="project" value="TreeGrafter"/>
</dbReference>
<gene>
    <name evidence="8" type="ORF">TRIUR3_18344</name>
</gene>
<dbReference type="GO" id="GO:0000139">
    <property type="term" value="C:Golgi membrane"/>
    <property type="evidence" value="ECO:0007669"/>
    <property type="project" value="UniProtKB-SubCell"/>
</dbReference>
<dbReference type="PANTHER" id="PTHR32044">
    <property type="entry name" value="GLUCOMANNAN 4-BETA-MANNOSYLTRANSFERASE 9"/>
    <property type="match status" value="1"/>
</dbReference>
<sequence length="205" mass="22173">MEAGEIGGALLFVLAAAAAVLAAVSTGAVDFSHPPAVGGQLDFQETISWFTGVYNGASYSSGAGAVSLAEVHELWVGAPLPGEEEKGSAHYPMVLVQIPMYNELEVYKLSIGAACELKWPKDRMIVQVLDNSTDPLIKVYKLSIGAACELKWPKDRMIVQVLDNSTDPLIKHLYKVEHWEGPKIDEVIVEASVLKGILPPTKRIF</sequence>
<dbReference type="OMA" id="IAPWEPL"/>
<keyword evidence="5" id="KW-1133">Transmembrane helix</keyword>
<proteinExistence type="predicted"/>
<keyword evidence="4" id="KW-0812">Transmembrane</keyword>
<evidence type="ECO:0000256" key="7">
    <source>
        <dbReference type="ARBA" id="ARBA00023136"/>
    </source>
</evidence>
<evidence type="ECO:0000256" key="2">
    <source>
        <dbReference type="ARBA" id="ARBA00022676"/>
    </source>
</evidence>
<name>M8A800_TRIUA</name>
<evidence type="ECO:0008006" key="9">
    <source>
        <dbReference type="Google" id="ProtNLM"/>
    </source>
</evidence>
<evidence type="ECO:0000256" key="3">
    <source>
        <dbReference type="ARBA" id="ARBA00022679"/>
    </source>
</evidence>
<evidence type="ECO:0000256" key="6">
    <source>
        <dbReference type="ARBA" id="ARBA00023034"/>
    </source>
</evidence>
<dbReference type="STRING" id="4572.M8A800"/>
<keyword evidence="2" id="KW-0328">Glycosyltransferase</keyword>
<dbReference type="EMBL" id="KD010866">
    <property type="protein sequence ID" value="EMS68146.1"/>
    <property type="molecule type" value="Genomic_DNA"/>
</dbReference>
<keyword evidence="3" id="KW-0808">Transferase</keyword>
<dbReference type="InterPro" id="IPR029044">
    <property type="entry name" value="Nucleotide-diphossugar_trans"/>
</dbReference>
<accession>M8A800</accession>
<evidence type="ECO:0000256" key="5">
    <source>
        <dbReference type="ARBA" id="ARBA00022989"/>
    </source>
</evidence>
<keyword evidence="7" id="KW-0472">Membrane</keyword>
<evidence type="ECO:0000256" key="1">
    <source>
        <dbReference type="ARBA" id="ARBA00004394"/>
    </source>
</evidence>
<organism evidence="8">
    <name type="scientific">Triticum urartu</name>
    <name type="common">Red wild einkorn</name>
    <name type="synonym">Crithodium urartu</name>
    <dbReference type="NCBI Taxonomy" id="4572"/>
    <lineage>
        <taxon>Eukaryota</taxon>
        <taxon>Viridiplantae</taxon>
        <taxon>Streptophyta</taxon>
        <taxon>Embryophyta</taxon>
        <taxon>Tracheophyta</taxon>
        <taxon>Spermatophyta</taxon>
        <taxon>Magnoliopsida</taxon>
        <taxon>Liliopsida</taxon>
        <taxon>Poales</taxon>
        <taxon>Poaceae</taxon>
        <taxon>BOP clade</taxon>
        <taxon>Pooideae</taxon>
        <taxon>Triticodae</taxon>
        <taxon>Triticeae</taxon>
        <taxon>Triticinae</taxon>
        <taxon>Triticum</taxon>
    </lineage>
</organism>
<keyword evidence="6" id="KW-0333">Golgi apparatus</keyword>
<dbReference type="Gene3D" id="3.90.550.10">
    <property type="entry name" value="Spore Coat Polysaccharide Biosynthesis Protein SpsA, Chain A"/>
    <property type="match status" value="1"/>
</dbReference>
<dbReference type="eggNOG" id="ENOG502SHF0">
    <property type="taxonomic scope" value="Eukaryota"/>
</dbReference>
<comment type="subcellular location">
    <subcellularLocation>
        <location evidence="1">Golgi apparatus membrane</location>
    </subcellularLocation>
</comment>
<protein>
    <recommendedName>
        <fullName evidence="9">Glycosyltransferase 2-like domain-containing protein</fullName>
    </recommendedName>
</protein>
<reference evidence="8" key="1">
    <citation type="journal article" date="2013" name="Nature">
        <title>Draft genome of the wheat A-genome progenitor Triticum urartu.</title>
        <authorList>
            <person name="Ling H.Q."/>
            <person name="Zhao S."/>
            <person name="Liu D."/>
            <person name="Wang J."/>
            <person name="Sun H."/>
            <person name="Zhang C."/>
            <person name="Fan H."/>
            <person name="Li D."/>
            <person name="Dong L."/>
            <person name="Tao Y."/>
            <person name="Gao C."/>
            <person name="Wu H."/>
            <person name="Li Y."/>
            <person name="Cui Y."/>
            <person name="Guo X."/>
            <person name="Zheng S."/>
            <person name="Wang B."/>
            <person name="Yu K."/>
            <person name="Liang Q."/>
            <person name="Yang W."/>
            <person name="Lou X."/>
            <person name="Chen J."/>
            <person name="Feng M."/>
            <person name="Jian J."/>
            <person name="Zhang X."/>
            <person name="Luo G."/>
            <person name="Jiang Y."/>
            <person name="Liu J."/>
            <person name="Wang Z."/>
            <person name="Sha Y."/>
            <person name="Zhang B."/>
            <person name="Wu H."/>
            <person name="Tang D."/>
            <person name="Shen Q."/>
            <person name="Xue P."/>
            <person name="Zou S."/>
            <person name="Wang X."/>
            <person name="Liu X."/>
            <person name="Wang F."/>
            <person name="Yang Y."/>
            <person name="An X."/>
            <person name="Dong Z."/>
            <person name="Zhang K."/>
            <person name="Zhang X."/>
            <person name="Luo M.C."/>
            <person name="Dvorak J."/>
            <person name="Tong Y."/>
            <person name="Wang J."/>
            <person name="Yang H."/>
            <person name="Li Z."/>
            <person name="Wang D."/>
            <person name="Zhang A."/>
            <person name="Wang J."/>
        </authorList>
    </citation>
    <scope>NUCLEOTIDE SEQUENCE</scope>
</reference>
<dbReference type="PANTHER" id="PTHR32044:SF12">
    <property type="entry name" value="GLUCOMANNAN 4-BETA-MANNOSYLTRANSFERASE 7-RELATED"/>
    <property type="match status" value="1"/>
</dbReference>
<evidence type="ECO:0000313" key="8">
    <source>
        <dbReference type="EMBL" id="EMS68146.1"/>
    </source>
</evidence>
<evidence type="ECO:0000256" key="4">
    <source>
        <dbReference type="ARBA" id="ARBA00022692"/>
    </source>
</evidence>